<protein>
    <submittedName>
        <fullName evidence="1">DNA-binding protein</fullName>
    </submittedName>
</protein>
<organism evidence="1 2">
    <name type="scientific">Methanosalsum natronophilum</name>
    <dbReference type="NCBI Taxonomy" id="768733"/>
    <lineage>
        <taxon>Archaea</taxon>
        <taxon>Methanobacteriati</taxon>
        <taxon>Methanobacteriota</taxon>
        <taxon>Stenosarchaea group</taxon>
        <taxon>Methanomicrobia</taxon>
        <taxon>Methanosarcinales</taxon>
        <taxon>Methanosarcinaceae</taxon>
        <taxon>Methanosalsum</taxon>
    </lineage>
</organism>
<evidence type="ECO:0000313" key="1">
    <source>
        <dbReference type="EMBL" id="RQD91875.1"/>
    </source>
</evidence>
<comment type="caution">
    <text evidence="1">The sequence shown here is derived from an EMBL/GenBank/DDBJ whole genome shotgun (WGS) entry which is preliminary data.</text>
</comment>
<sequence length="57" mass="6794">RDLWVMDTAENTLDRIEVLDETQPNIVKANEHYNTDKKYYVELVLKALESLEEEVIR</sequence>
<proteinExistence type="predicted"/>
<gene>
    <name evidence="1" type="ORF">D5R95_00845</name>
</gene>
<reference evidence="1 2" key="1">
    <citation type="submission" date="2018-08" db="EMBL/GenBank/DDBJ databases">
        <title>The metabolism and importance of syntrophic acetate oxidation coupled to methane or sulfide production in haloalkaline environments.</title>
        <authorList>
            <person name="Timmers P.H.A."/>
            <person name="Vavourakis C.D."/>
            <person name="Sorokin D.Y."/>
            <person name="Sinninghe Damste J.S."/>
            <person name="Muyzer G."/>
            <person name="Stams A.J.M."/>
            <person name="Plugge C.M."/>
        </authorList>
    </citation>
    <scope>NUCLEOTIDE SEQUENCE [LARGE SCALE GENOMIC DNA]</scope>
    <source>
        <strain evidence="1">MSAO_Arc3</strain>
    </source>
</reference>
<dbReference type="Proteomes" id="UP000284763">
    <property type="component" value="Unassembled WGS sequence"/>
</dbReference>
<dbReference type="GO" id="GO:0003677">
    <property type="term" value="F:DNA binding"/>
    <property type="evidence" value="ECO:0007669"/>
    <property type="project" value="UniProtKB-KW"/>
</dbReference>
<name>A0A3R7X7W9_9EURY</name>
<accession>A0A3R7X7W9</accession>
<evidence type="ECO:0000313" key="2">
    <source>
        <dbReference type="Proteomes" id="UP000284763"/>
    </source>
</evidence>
<feature type="non-terminal residue" evidence="1">
    <location>
        <position position="1"/>
    </location>
</feature>
<dbReference type="EMBL" id="QZAB01000064">
    <property type="protein sequence ID" value="RQD91875.1"/>
    <property type="molecule type" value="Genomic_DNA"/>
</dbReference>
<dbReference type="AlphaFoldDB" id="A0A3R7X7W9"/>
<keyword evidence="1" id="KW-0238">DNA-binding</keyword>